<keyword evidence="3 7" id="KW-0812">Transmembrane</keyword>
<evidence type="ECO:0000313" key="11">
    <source>
        <dbReference type="Proteomes" id="UP000762676"/>
    </source>
</evidence>
<keyword evidence="5 8" id="KW-1133">Transmembrane helix</keyword>
<evidence type="ECO:0000256" key="7">
    <source>
        <dbReference type="RuleBase" id="RU000688"/>
    </source>
</evidence>
<evidence type="ECO:0000259" key="9">
    <source>
        <dbReference type="PROSITE" id="PS50262"/>
    </source>
</evidence>
<dbReference type="SUPFAM" id="SSF81321">
    <property type="entry name" value="Family A G protein-coupled receptor-like"/>
    <property type="match status" value="1"/>
</dbReference>
<evidence type="ECO:0000256" key="6">
    <source>
        <dbReference type="ARBA" id="ARBA00023136"/>
    </source>
</evidence>
<proteinExistence type="inferred from homology"/>
<feature type="domain" description="G-protein coupled receptors family 1 profile" evidence="9">
    <location>
        <begin position="12"/>
        <end position="197"/>
    </location>
</feature>
<evidence type="ECO:0000256" key="1">
    <source>
        <dbReference type="ARBA" id="ARBA00004370"/>
    </source>
</evidence>
<feature type="transmembrane region" description="Helical" evidence="8">
    <location>
        <begin position="121"/>
        <end position="140"/>
    </location>
</feature>
<dbReference type="InterPro" id="IPR000276">
    <property type="entry name" value="GPCR_Rhodpsn"/>
</dbReference>
<dbReference type="Gene3D" id="1.20.1070.10">
    <property type="entry name" value="Rhodopsin 7-helix transmembrane proteins"/>
    <property type="match status" value="1"/>
</dbReference>
<comment type="caution">
    <text evidence="10">The sequence shown here is derived from an EMBL/GenBank/DDBJ whole genome shotgun (WGS) entry which is preliminary data.</text>
</comment>
<name>A0AAV4G2T8_9GAST</name>
<keyword evidence="2" id="KW-0433">Leucine-rich repeat</keyword>
<keyword evidence="11" id="KW-1185">Reference proteome</keyword>
<dbReference type="AlphaFoldDB" id="A0AAV4G2T8"/>
<evidence type="ECO:0000256" key="3">
    <source>
        <dbReference type="ARBA" id="ARBA00022692"/>
    </source>
</evidence>
<feature type="transmembrane region" description="Helical" evidence="8">
    <location>
        <begin position="168"/>
        <end position="188"/>
    </location>
</feature>
<dbReference type="GO" id="GO:0009755">
    <property type="term" value="P:hormone-mediated signaling pathway"/>
    <property type="evidence" value="ECO:0007669"/>
    <property type="project" value="TreeGrafter"/>
</dbReference>
<comment type="similarity">
    <text evidence="7">Belongs to the G-protein coupled receptor 1 family.</text>
</comment>
<protein>
    <submittedName>
        <fullName evidence="10">G-protein coupled receptor GRL101</fullName>
    </submittedName>
</protein>
<evidence type="ECO:0000256" key="4">
    <source>
        <dbReference type="ARBA" id="ARBA00022737"/>
    </source>
</evidence>
<dbReference type="EMBL" id="BMAT01001114">
    <property type="protein sequence ID" value="GFR79814.1"/>
    <property type="molecule type" value="Genomic_DNA"/>
</dbReference>
<keyword evidence="7 10" id="KW-0675">Receptor</keyword>
<sequence length="281" mass="31791">MLWVVGFSTLLGNFVTLLYRLTTDRKLLFKPHGLFVTNLGLSDILMGFYLTIIAVADLISQDEYAIYDHRWKSSWVCWFAGTMTTLSSITSTLFIAPITVDRFLAVRYPYGDIRFSSRTMTVAVAAAWFLGISLAILPLLPFAQHWTIYSHSGMCIGLPLTPKLLPGWQYSVSLFVVLNFFLFLFIGVGQRVIYKNIKARRTSWKPQSQLHLNQRKQEIAIAKQLSLVVLSKLSLLVPHPNAGTCQPVWPGCWRSDLQMVRHCHPSHQLSLEPLAVYGASD</sequence>
<evidence type="ECO:0000256" key="2">
    <source>
        <dbReference type="ARBA" id="ARBA00022614"/>
    </source>
</evidence>
<accession>A0AAV4G2T8</accession>
<feature type="transmembrane region" description="Helical" evidence="8">
    <location>
        <begin position="6"/>
        <end position="22"/>
    </location>
</feature>
<reference evidence="10 11" key="1">
    <citation type="journal article" date="2021" name="Elife">
        <title>Chloroplast acquisition without the gene transfer in kleptoplastic sea slugs, Plakobranchus ocellatus.</title>
        <authorList>
            <person name="Maeda T."/>
            <person name="Takahashi S."/>
            <person name="Yoshida T."/>
            <person name="Shimamura S."/>
            <person name="Takaki Y."/>
            <person name="Nagai Y."/>
            <person name="Toyoda A."/>
            <person name="Suzuki Y."/>
            <person name="Arimoto A."/>
            <person name="Ishii H."/>
            <person name="Satoh N."/>
            <person name="Nishiyama T."/>
            <person name="Hasebe M."/>
            <person name="Maruyama T."/>
            <person name="Minagawa J."/>
            <person name="Obokata J."/>
            <person name="Shigenobu S."/>
        </authorList>
    </citation>
    <scope>NUCLEOTIDE SEQUENCE [LARGE SCALE GENOMIC DNA]</scope>
</reference>
<dbReference type="Pfam" id="PF00001">
    <property type="entry name" value="7tm_1"/>
    <property type="match status" value="1"/>
</dbReference>
<dbReference type="GO" id="GO:0008528">
    <property type="term" value="F:G protein-coupled peptide receptor activity"/>
    <property type="evidence" value="ECO:0007669"/>
    <property type="project" value="TreeGrafter"/>
</dbReference>
<dbReference type="PROSITE" id="PS00237">
    <property type="entry name" value="G_PROTEIN_RECEP_F1_1"/>
    <property type="match status" value="1"/>
</dbReference>
<gene>
    <name evidence="10" type="ORF">ElyMa_000564600</name>
</gene>
<keyword evidence="6 8" id="KW-0472">Membrane</keyword>
<keyword evidence="7" id="KW-0807">Transducer</keyword>
<keyword evidence="7" id="KW-0297">G-protein coupled receptor</keyword>
<dbReference type="Proteomes" id="UP000762676">
    <property type="component" value="Unassembled WGS sequence"/>
</dbReference>
<feature type="transmembrane region" description="Helical" evidence="8">
    <location>
        <begin position="75"/>
        <end position="100"/>
    </location>
</feature>
<keyword evidence="4" id="KW-0677">Repeat</keyword>
<evidence type="ECO:0000256" key="5">
    <source>
        <dbReference type="ARBA" id="ARBA00022989"/>
    </source>
</evidence>
<evidence type="ECO:0000313" key="10">
    <source>
        <dbReference type="EMBL" id="GFR79814.1"/>
    </source>
</evidence>
<feature type="transmembrane region" description="Helical" evidence="8">
    <location>
        <begin position="34"/>
        <end position="55"/>
    </location>
</feature>
<evidence type="ECO:0000256" key="8">
    <source>
        <dbReference type="SAM" id="Phobius"/>
    </source>
</evidence>
<organism evidence="10 11">
    <name type="scientific">Elysia marginata</name>
    <dbReference type="NCBI Taxonomy" id="1093978"/>
    <lineage>
        <taxon>Eukaryota</taxon>
        <taxon>Metazoa</taxon>
        <taxon>Spiralia</taxon>
        <taxon>Lophotrochozoa</taxon>
        <taxon>Mollusca</taxon>
        <taxon>Gastropoda</taxon>
        <taxon>Heterobranchia</taxon>
        <taxon>Euthyneura</taxon>
        <taxon>Panpulmonata</taxon>
        <taxon>Sacoglossa</taxon>
        <taxon>Placobranchoidea</taxon>
        <taxon>Plakobranchidae</taxon>
        <taxon>Elysia</taxon>
    </lineage>
</organism>
<dbReference type="PANTHER" id="PTHR24372:SF77">
    <property type="entry name" value="G-PROTEIN COUPLED RECEPTORS FAMILY 1 PROFILE DOMAIN-CONTAINING PROTEIN"/>
    <property type="match status" value="1"/>
</dbReference>
<dbReference type="GO" id="GO:0007189">
    <property type="term" value="P:adenylate cyclase-activating G protein-coupled receptor signaling pathway"/>
    <property type="evidence" value="ECO:0007669"/>
    <property type="project" value="TreeGrafter"/>
</dbReference>
<dbReference type="PROSITE" id="PS50262">
    <property type="entry name" value="G_PROTEIN_RECEP_F1_2"/>
    <property type="match status" value="1"/>
</dbReference>
<dbReference type="PRINTS" id="PR00237">
    <property type="entry name" value="GPCRRHODOPSN"/>
</dbReference>
<dbReference type="PANTHER" id="PTHR24372">
    <property type="entry name" value="GLYCOPROTEIN HORMONE RECEPTOR"/>
    <property type="match status" value="1"/>
</dbReference>
<dbReference type="GO" id="GO:0005886">
    <property type="term" value="C:plasma membrane"/>
    <property type="evidence" value="ECO:0007669"/>
    <property type="project" value="TreeGrafter"/>
</dbReference>
<dbReference type="InterPro" id="IPR017452">
    <property type="entry name" value="GPCR_Rhodpsn_7TM"/>
</dbReference>
<comment type="subcellular location">
    <subcellularLocation>
        <location evidence="1">Membrane</location>
    </subcellularLocation>
</comment>